<comment type="cofactor">
    <cofactor evidence="2">
        <name>[4Fe-4S] cluster</name>
        <dbReference type="ChEBI" id="CHEBI:49883"/>
    </cofactor>
</comment>
<dbReference type="GO" id="GO:0046872">
    <property type="term" value="F:metal ion binding"/>
    <property type="evidence" value="ECO:0007669"/>
    <property type="project" value="UniProtKB-KW"/>
</dbReference>
<sequence length="369" mass="39189">MSTGSPDISGLLTPLETPSLTLPNRFAMAPMTRMFSPDGVPGADVAEYYRRRAAGGVGLIITEGAFIPDDAVGASRRVPHLWGSDAADGWRGVIDAVHESGSKIVPQLWHMGVGRGAQYKYRPEIETVGPSGIGLDGAPLGRALSTGEVDGLVAAYADAAVFAKEVGFDGLELHGAHGYLLDSFLWSETNRRDDAYGDLLAFPTRVIAAVRAAVGDDFAIIYRFSQWKSERYEARVADTPDELATILTALVDAGVDILHPSTRRFFTPAFPDADEHRTLAGWTRKLSGVPTIAVGSVGLDRVFTDGGVGSVAAGSAGLERVVELFDDEEFDVIAIGRALLSDAEFVTKHAGGRSDEITAYDPAVRGVLA</sequence>
<comment type="caution">
    <text evidence="10">The sequence shown here is derived from an EMBL/GenBank/DDBJ whole genome shotgun (WGS) entry which is preliminary data.</text>
</comment>
<gene>
    <name evidence="10" type="ORF">GS4_03_00920</name>
</gene>
<keyword evidence="8" id="KW-0411">Iron-sulfur</keyword>
<evidence type="ECO:0000313" key="10">
    <source>
        <dbReference type="EMBL" id="GAC66644.1"/>
    </source>
</evidence>
<evidence type="ECO:0000256" key="5">
    <source>
        <dbReference type="ARBA" id="ARBA00022723"/>
    </source>
</evidence>
<reference evidence="10 11" key="1">
    <citation type="submission" date="2013-01" db="EMBL/GenBank/DDBJ databases">
        <title>Whole genome shotgun sequence of Gordonia soli NBRC 108243.</title>
        <authorList>
            <person name="Isaki-Nakamura S."/>
            <person name="Hosoyama A."/>
            <person name="Tsuchikane K."/>
            <person name="Ando Y."/>
            <person name="Baba S."/>
            <person name="Ohji S."/>
            <person name="Hamada M."/>
            <person name="Tamura T."/>
            <person name="Yamazoe A."/>
            <person name="Yamazaki S."/>
            <person name="Fujita N."/>
        </authorList>
    </citation>
    <scope>NUCLEOTIDE SEQUENCE [LARGE SCALE GENOMIC DNA]</scope>
    <source>
        <strain evidence="10 11">NBRC 108243</strain>
    </source>
</reference>
<evidence type="ECO:0000256" key="7">
    <source>
        <dbReference type="ARBA" id="ARBA00023004"/>
    </source>
</evidence>
<keyword evidence="3" id="KW-0285">Flavoprotein</keyword>
<keyword evidence="4" id="KW-0288">FMN</keyword>
<dbReference type="GO" id="GO:0016491">
    <property type="term" value="F:oxidoreductase activity"/>
    <property type="evidence" value="ECO:0007669"/>
    <property type="project" value="UniProtKB-KW"/>
</dbReference>
<dbReference type="Pfam" id="PF00724">
    <property type="entry name" value="Oxidored_FMN"/>
    <property type="match status" value="1"/>
</dbReference>
<dbReference type="PANTHER" id="PTHR42917:SF2">
    <property type="entry name" value="2,4-DIENOYL-COA REDUCTASE [(2E)-ENOYL-COA-PRODUCING]"/>
    <property type="match status" value="1"/>
</dbReference>
<dbReference type="STRING" id="1223545.GS4_03_00920"/>
<feature type="domain" description="NADH:flavin oxidoreductase/NADH oxidase N-terminal" evidence="9">
    <location>
        <begin position="11"/>
        <end position="355"/>
    </location>
</feature>
<dbReference type="eggNOG" id="COG1902">
    <property type="taxonomic scope" value="Bacteria"/>
</dbReference>
<evidence type="ECO:0000256" key="6">
    <source>
        <dbReference type="ARBA" id="ARBA00023002"/>
    </source>
</evidence>
<evidence type="ECO:0000259" key="9">
    <source>
        <dbReference type="Pfam" id="PF00724"/>
    </source>
</evidence>
<evidence type="ECO:0000256" key="8">
    <source>
        <dbReference type="ARBA" id="ARBA00023014"/>
    </source>
</evidence>
<evidence type="ECO:0000256" key="4">
    <source>
        <dbReference type="ARBA" id="ARBA00022643"/>
    </source>
</evidence>
<dbReference type="InterPro" id="IPR051793">
    <property type="entry name" value="NADH:flavin_oxidoreductase"/>
</dbReference>
<dbReference type="Proteomes" id="UP000011666">
    <property type="component" value="Unassembled WGS sequence"/>
</dbReference>
<dbReference type="PANTHER" id="PTHR42917">
    <property type="entry name" value="2,4-DIENOYL-COA REDUCTASE"/>
    <property type="match status" value="1"/>
</dbReference>
<keyword evidence="6" id="KW-0560">Oxidoreductase</keyword>
<evidence type="ECO:0000256" key="1">
    <source>
        <dbReference type="ARBA" id="ARBA00001917"/>
    </source>
</evidence>
<keyword evidence="7" id="KW-0408">Iron</keyword>
<dbReference type="GO" id="GO:0010181">
    <property type="term" value="F:FMN binding"/>
    <property type="evidence" value="ECO:0007669"/>
    <property type="project" value="InterPro"/>
</dbReference>
<comment type="cofactor">
    <cofactor evidence="1">
        <name>FMN</name>
        <dbReference type="ChEBI" id="CHEBI:58210"/>
    </cofactor>
</comment>
<evidence type="ECO:0000256" key="3">
    <source>
        <dbReference type="ARBA" id="ARBA00022630"/>
    </source>
</evidence>
<dbReference type="Gene3D" id="3.20.20.70">
    <property type="entry name" value="Aldolase class I"/>
    <property type="match status" value="1"/>
</dbReference>
<evidence type="ECO:0000256" key="2">
    <source>
        <dbReference type="ARBA" id="ARBA00001966"/>
    </source>
</evidence>
<dbReference type="InterPro" id="IPR001155">
    <property type="entry name" value="OxRdtase_FMN_N"/>
</dbReference>
<evidence type="ECO:0000313" key="11">
    <source>
        <dbReference type="Proteomes" id="UP000011666"/>
    </source>
</evidence>
<keyword evidence="11" id="KW-1185">Reference proteome</keyword>
<organism evidence="10 11">
    <name type="scientific">Gordonia soli NBRC 108243</name>
    <dbReference type="NCBI Taxonomy" id="1223545"/>
    <lineage>
        <taxon>Bacteria</taxon>
        <taxon>Bacillati</taxon>
        <taxon>Actinomycetota</taxon>
        <taxon>Actinomycetes</taxon>
        <taxon>Mycobacteriales</taxon>
        <taxon>Gordoniaceae</taxon>
        <taxon>Gordonia</taxon>
    </lineage>
</organism>
<protein>
    <submittedName>
        <fullName evidence="10">Putative oxidoreductase</fullName>
    </submittedName>
</protein>
<keyword evidence="5" id="KW-0479">Metal-binding</keyword>
<name>M0QDX2_9ACTN</name>
<dbReference type="AlphaFoldDB" id="M0QDX2"/>
<accession>M0QDX2</accession>
<dbReference type="SUPFAM" id="SSF51395">
    <property type="entry name" value="FMN-linked oxidoreductases"/>
    <property type="match status" value="1"/>
</dbReference>
<dbReference type="InterPro" id="IPR013785">
    <property type="entry name" value="Aldolase_TIM"/>
</dbReference>
<dbReference type="GO" id="GO:0051536">
    <property type="term" value="F:iron-sulfur cluster binding"/>
    <property type="evidence" value="ECO:0007669"/>
    <property type="project" value="UniProtKB-KW"/>
</dbReference>
<dbReference type="RefSeq" id="WP_007617047.1">
    <property type="nucleotide sequence ID" value="NZ_BANX01000003.1"/>
</dbReference>
<dbReference type="EMBL" id="BANX01000003">
    <property type="protein sequence ID" value="GAC66644.1"/>
    <property type="molecule type" value="Genomic_DNA"/>
</dbReference>
<proteinExistence type="predicted"/>